<accession>A0A931PU57</accession>
<evidence type="ECO:0000313" key="2">
    <source>
        <dbReference type="Proteomes" id="UP000727962"/>
    </source>
</evidence>
<dbReference type="AlphaFoldDB" id="A0A931PU57"/>
<proteinExistence type="predicted"/>
<evidence type="ECO:0000313" key="1">
    <source>
        <dbReference type="EMBL" id="MBI1757064.1"/>
    </source>
</evidence>
<gene>
    <name evidence="1" type="ORF">HYR64_08170</name>
</gene>
<sequence>MNIGWFLLLAAIAYPQTIKVDVPLVSVTCSVTDRNGAPLRDLKREDFALLDNGQERDIRYFWQE</sequence>
<dbReference type="EMBL" id="JACOSL010000050">
    <property type="protein sequence ID" value="MBI1757064.1"/>
    <property type="molecule type" value="Genomic_DNA"/>
</dbReference>
<organism evidence="1 2">
    <name type="scientific">Fimbriimonas ginsengisoli</name>
    <dbReference type="NCBI Taxonomy" id="1005039"/>
    <lineage>
        <taxon>Bacteria</taxon>
        <taxon>Bacillati</taxon>
        <taxon>Armatimonadota</taxon>
        <taxon>Fimbriimonadia</taxon>
        <taxon>Fimbriimonadales</taxon>
        <taxon>Fimbriimonadaceae</taxon>
        <taxon>Fimbriimonas</taxon>
    </lineage>
</organism>
<name>A0A931PU57_FIMGI</name>
<feature type="non-terminal residue" evidence="1">
    <location>
        <position position="64"/>
    </location>
</feature>
<protein>
    <submittedName>
        <fullName evidence="1">Uncharacterized protein</fullName>
    </submittedName>
</protein>
<dbReference type="Proteomes" id="UP000727962">
    <property type="component" value="Unassembled WGS sequence"/>
</dbReference>
<comment type="caution">
    <text evidence="1">The sequence shown here is derived from an EMBL/GenBank/DDBJ whole genome shotgun (WGS) entry which is preliminary data.</text>
</comment>
<reference evidence="1" key="1">
    <citation type="submission" date="2020-07" db="EMBL/GenBank/DDBJ databases">
        <title>Huge and variable diversity of episymbiotic CPR bacteria and DPANN archaea in groundwater ecosystems.</title>
        <authorList>
            <person name="He C.Y."/>
            <person name="Keren R."/>
            <person name="Whittaker M."/>
            <person name="Farag I.F."/>
            <person name="Doudna J."/>
            <person name="Cate J.H.D."/>
            <person name="Banfield J.F."/>
        </authorList>
    </citation>
    <scope>NUCLEOTIDE SEQUENCE</scope>
    <source>
        <strain evidence="1">NC_groundwater_17_Pr7_B-0.1um_64_12</strain>
    </source>
</reference>